<keyword evidence="2" id="KW-1185">Reference proteome</keyword>
<name>A0ABR6NIA7_9SPHN</name>
<gene>
    <name evidence="1" type="ORF">HNP60_002970</name>
</gene>
<evidence type="ECO:0000313" key="1">
    <source>
        <dbReference type="EMBL" id="MBB5986996.1"/>
    </source>
</evidence>
<proteinExistence type="predicted"/>
<organism evidence="1 2">
    <name type="scientific">Sphingobium lignivorans</name>
    <dbReference type="NCBI Taxonomy" id="2735886"/>
    <lineage>
        <taxon>Bacteria</taxon>
        <taxon>Pseudomonadati</taxon>
        <taxon>Pseudomonadota</taxon>
        <taxon>Alphaproteobacteria</taxon>
        <taxon>Sphingomonadales</taxon>
        <taxon>Sphingomonadaceae</taxon>
        <taxon>Sphingobium</taxon>
    </lineage>
</organism>
<dbReference type="RefSeq" id="WP_184155138.1">
    <property type="nucleotide sequence ID" value="NZ_JACHKA010000001.1"/>
</dbReference>
<evidence type="ECO:0000313" key="2">
    <source>
        <dbReference type="Proteomes" id="UP001138540"/>
    </source>
</evidence>
<dbReference type="Proteomes" id="UP001138540">
    <property type="component" value="Unassembled WGS sequence"/>
</dbReference>
<protein>
    <recommendedName>
        <fullName evidence="3">DUF922 domain-containing protein</fullName>
    </recommendedName>
</protein>
<dbReference type="EMBL" id="JACHKA010000001">
    <property type="protein sequence ID" value="MBB5986996.1"/>
    <property type="molecule type" value="Genomic_DNA"/>
</dbReference>
<accession>A0ABR6NIA7</accession>
<reference evidence="1 2" key="1">
    <citation type="submission" date="2020-08" db="EMBL/GenBank/DDBJ databases">
        <title>Exploring microbial biodiversity for novel pathways involved in the catabolism of aromatic compounds derived from lignin.</title>
        <authorList>
            <person name="Elkins J."/>
        </authorList>
    </citation>
    <scope>NUCLEOTIDE SEQUENCE [LARGE SCALE GENOMIC DNA]</scope>
    <source>
        <strain evidence="1 2">B1D3A</strain>
    </source>
</reference>
<evidence type="ECO:0008006" key="3">
    <source>
        <dbReference type="Google" id="ProtNLM"/>
    </source>
</evidence>
<sequence>MLSLVIATAVAASAPVHQTTVEHEGVTYHVNYRQTVTTKMRTIGISPGSRPGNQRCVWSAKVQLDREIRRDQDAAPLVRRLAGDGHRVEGQVPGRCAGRRDYVETQIATSIENARDKITAMAEADRANLPGEIRAAQALAMR</sequence>
<comment type="caution">
    <text evidence="1">The sequence shown here is derived from an EMBL/GenBank/DDBJ whole genome shotgun (WGS) entry which is preliminary data.</text>
</comment>